<proteinExistence type="predicted"/>
<dbReference type="EMBL" id="CP043031">
    <property type="protein sequence ID" value="QEH93052.1"/>
    <property type="molecule type" value="Genomic_DNA"/>
</dbReference>
<dbReference type="Proteomes" id="UP000323565">
    <property type="component" value="Chromosome"/>
</dbReference>
<dbReference type="InterPro" id="IPR045443">
    <property type="entry name" value="DUF6504"/>
</dbReference>
<evidence type="ECO:0000313" key="2">
    <source>
        <dbReference type="EMBL" id="QEH93052.1"/>
    </source>
</evidence>
<dbReference type="Proteomes" id="UP000285376">
    <property type="component" value="Unassembled WGS sequence"/>
</dbReference>
<evidence type="ECO:0000313" key="5">
    <source>
        <dbReference type="Proteomes" id="UP000323565"/>
    </source>
</evidence>
<sequence>MRGYAESVEVTTVDTGEASAPEVFVWRGRRYRVAGVLESWREATPWWRLPMGEQGVYDAERRVWRVEASAGASPSLGVFDLAHARSGWSLERLSD</sequence>
<dbReference type="AlphaFoldDB" id="A0A417Z0Z2"/>
<evidence type="ECO:0000313" key="4">
    <source>
        <dbReference type="Proteomes" id="UP000285376"/>
    </source>
</evidence>
<accession>A0A417Z0Z2</accession>
<reference evidence="2 5" key="2">
    <citation type="submission" date="2019-08" db="EMBL/GenBank/DDBJ databases">
        <title>Dermacoccus abyssi strain HZAU 226, whole genome Nanopore sequencing project.</title>
        <authorList>
            <person name="Guo A."/>
            <person name="Zhang X."/>
            <person name="Ruan Y."/>
            <person name="Liu W."/>
            <person name="Chen Q."/>
            <person name="Gu L."/>
        </authorList>
    </citation>
    <scope>NUCLEOTIDE SEQUENCE [LARGE SCALE GENOMIC DNA]</scope>
    <source>
        <strain evidence="2 5">HZAU 226</strain>
    </source>
</reference>
<dbReference type="RefSeq" id="WP_118914897.1">
    <property type="nucleotide sequence ID" value="NZ_CBCRVH010000020.1"/>
</dbReference>
<dbReference type="EMBL" id="QWLM01000022">
    <property type="protein sequence ID" value="RHW43918.1"/>
    <property type="molecule type" value="Genomic_DNA"/>
</dbReference>
<name>A0A417Z0Z2_9MICO</name>
<evidence type="ECO:0000313" key="3">
    <source>
        <dbReference type="EMBL" id="RHW43918.1"/>
    </source>
</evidence>
<organism evidence="3 4">
    <name type="scientific">Dermacoccus abyssi</name>
    <dbReference type="NCBI Taxonomy" id="322596"/>
    <lineage>
        <taxon>Bacteria</taxon>
        <taxon>Bacillati</taxon>
        <taxon>Actinomycetota</taxon>
        <taxon>Actinomycetes</taxon>
        <taxon>Micrococcales</taxon>
        <taxon>Dermacoccaceae</taxon>
        <taxon>Dermacoccus</taxon>
    </lineage>
</organism>
<gene>
    <name evidence="3" type="ORF">D1832_13885</name>
    <name evidence="2" type="ORF">FV141_05540</name>
</gene>
<keyword evidence="5" id="KW-1185">Reference proteome</keyword>
<evidence type="ECO:0000259" key="1">
    <source>
        <dbReference type="Pfam" id="PF20114"/>
    </source>
</evidence>
<feature type="domain" description="DUF6504" evidence="1">
    <location>
        <begin position="2"/>
        <end position="86"/>
    </location>
</feature>
<protein>
    <recommendedName>
        <fullName evidence="1">DUF6504 domain-containing protein</fullName>
    </recommendedName>
</protein>
<dbReference type="Pfam" id="PF20114">
    <property type="entry name" value="DUF6504"/>
    <property type="match status" value="1"/>
</dbReference>
<reference evidence="3 4" key="1">
    <citation type="submission" date="2018-08" db="EMBL/GenBank/DDBJ databases">
        <title>Whole genome sequence analysis of Dermacoccus abyssi bacteria isolated from Deep Mariana trench Micromonospora spp reveals genes involved in the environmental adaptation and production of secondary metabolites.</title>
        <authorList>
            <person name="Abdel-Mageed W.M."/>
            <person name="Lehri B."/>
            <person name="Nouioui I."/>
            <person name="Goodfellow I."/>
            <person name="Jaspars M."/>
            <person name="Karlyshev A."/>
        </authorList>
    </citation>
    <scope>NUCLEOTIDE SEQUENCE [LARGE SCALE GENOMIC DNA]</scope>
    <source>
        <strain evidence="3 4">MT1.1</strain>
    </source>
</reference>